<dbReference type="SUPFAM" id="SSF55874">
    <property type="entry name" value="ATPase domain of HSP90 chaperone/DNA topoisomerase II/histidine kinase"/>
    <property type="match status" value="1"/>
</dbReference>
<dbReference type="PANTHER" id="PTHR45866:SF1">
    <property type="entry name" value="DNA GYRASE SUBUNIT B, MITOCHONDRIAL"/>
    <property type="match status" value="1"/>
</dbReference>
<dbReference type="AlphaFoldDB" id="U6L500"/>
<dbReference type="GO" id="GO:0006265">
    <property type="term" value="P:DNA topological change"/>
    <property type="evidence" value="ECO:0007669"/>
    <property type="project" value="InterPro"/>
</dbReference>
<dbReference type="InterPro" id="IPR001241">
    <property type="entry name" value="Topo_IIA"/>
</dbReference>
<evidence type="ECO:0000256" key="8">
    <source>
        <dbReference type="ARBA" id="ARBA00023235"/>
    </source>
</evidence>
<dbReference type="OrthoDB" id="333230at2759"/>
<dbReference type="GeneID" id="25249916"/>
<protein>
    <recommendedName>
        <fullName evidence="3">DNA topoisomerase (ATP-hydrolyzing)</fullName>
        <ecNumber evidence="3">5.6.2.2</ecNumber>
    </recommendedName>
</protein>
<dbReference type="RefSeq" id="XP_013234428.1">
    <property type="nucleotide sequence ID" value="XM_013378974.1"/>
</dbReference>
<evidence type="ECO:0000256" key="5">
    <source>
        <dbReference type="ARBA" id="ARBA00022840"/>
    </source>
</evidence>
<organism evidence="12 13">
    <name type="scientific">Eimeria tenella</name>
    <name type="common">Coccidian parasite</name>
    <dbReference type="NCBI Taxonomy" id="5802"/>
    <lineage>
        <taxon>Eukaryota</taxon>
        <taxon>Sar</taxon>
        <taxon>Alveolata</taxon>
        <taxon>Apicomplexa</taxon>
        <taxon>Conoidasida</taxon>
        <taxon>Coccidia</taxon>
        <taxon>Eucoccidiorida</taxon>
        <taxon>Eimeriorina</taxon>
        <taxon>Eimeriidae</taxon>
        <taxon>Eimeria</taxon>
    </lineage>
</organism>
<dbReference type="SMART" id="SM00387">
    <property type="entry name" value="HATPase_c"/>
    <property type="match status" value="1"/>
</dbReference>
<evidence type="ECO:0000256" key="2">
    <source>
        <dbReference type="ARBA" id="ARBA00010708"/>
    </source>
</evidence>
<feature type="region of interest" description="Disordered" evidence="10">
    <location>
        <begin position="365"/>
        <end position="417"/>
    </location>
</feature>
<dbReference type="GO" id="GO:0003677">
    <property type="term" value="F:DNA binding"/>
    <property type="evidence" value="ECO:0007669"/>
    <property type="project" value="UniProtKB-KW"/>
</dbReference>
<sequence length="417" mass="44127">MYIGDKESEGISNLIFEVLQNAVDEIPGGCKSVEVHFYEDNSISVQDDGRGIPCDFIKTKSSASVSALEVVLTTLHSGGKFAAAAAPAAAAAAAAAAAEGPYSCSGGLHGVGLPVVNALSSRLRVEVLRWPYLYSIECSRGKVIKPFEAINLEQQQQQQQQAAAAAAADWRGHWPAAARQGTFVRYKADEEIFSKGEINEKEINENKNKIKNKNEISKVAARLKDLSFLFPGISFRLSVEAAAADAAAAAAAADTAAADTAAKQQQQQEDCCCCCRALEAAQQQQQQEGAEEKKEAKRSKKEKEKSEKEIKICSISFESQKGLKEMLQQITKNSKPLFGEVPIISVVSSNSELSLEAHFMFVDTTSSSSSSSSKSSSSSSKDTNPSGASVAATTSTSSSSSNSSSSNSNSSSSSSCL</sequence>
<feature type="compositionally biased region" description="Low complexity" evidence="10">
    <location>
        <begin position="366"/>
        <end position="381"/>
    </location>
</feature>
<reference evidence="12" key="2">
    <citation type="submission" date="2013-10" db="EMBL/GenBank/DDBJ databases">
        <authorList>
            <person name="Aslett M."/>
        </authorList>
    </citation>
    <scope>NUCLEOTIDE SEQUENCE [LARGE SCALE GENOMIC DNA]</scope>
    <source>
        <strain evidence="12">Houghton</strain>
    </source>
</reference>
<evidence type="ECO:0000256" key="3">
    <source>
        <dbReference type="ARBA" id="ARBA00012895"/>
    </source>
</evidence>
<evidence type="ECO:0000256" key="9">
    <source>
        <dbReference type="SAM" id="Coils"/>
    </source>
</evidence>
<dbReference type="InterPro" id="IPR036890">
    <property type="entry name" value="HATPase_C_sf"/>
</dbReference>
<keyword evidence="9" id="KW-0175">Coiled coil</keyword>
<evidence type="ECO:0000259" key="11">
    <source>
        <dbReference type="SMART" id="SM00387"/>
    </source>
</evidence>
<dbReference type="Pfam" id="PF02518">
    <property type="entry name" value="HATPase_c"/>
    <property type="match status" value="1"/>
</dbReference>
<gene>
    <name evidence="12" type="ORF">ETH_00003515</name>
</gene>
<proteinExistence type="inferred from homology"/>
<dbReference type="PANTHER" id="PTHR45866">
    <property type="entry name" value="DNA GYRASE/TOPOISOMERASE SUBUNIT B"/>
    <property type="match status" value="1"/>
</dbReference>
<feature type="domain" description="Histidine kinase/HSP90-like ATPase" evidence="11">
    <location>
        <begin position="6"/>
        <end position="149"/>
    </location>
</feature>
<dbReference type="VEuPathDB" id="ToxoDB:ETH_00003515"/>
<reference evidence="12" key="1">
    <citation type="submission" date="2013-10" db="EMBL/GenBank/DDBJ databases">
        <title>Genomic analysis of the causative agents of coccidiosis in chickens.</title>
        <authorList>
            <person name="Reid A.J."/>
            <person name="Blake D."/>
            <person name="Billington K."/>
            <person name="Browne H."/>
            <person name="Dunn M."/>
            <person name="Hung S."/>
            <person name="Kawahara F."/>
            <person name="Miranda-Saavedra D."/>
            <person name="Mourier T."/>
            <person name="Nagra H."/>
            <person name="Otto T.D."/>
            <person name="Rawlings N."/>
            <person name="Sanchez A."/>
            <person name="Sanders M."/>
            <person name="Subramaniam C."/>
            <person name="Tay Y."/>
            <person name="Dear P."/>
            <person name="Doerig C."/>
            <person name="Gruber A."/>
            <person name="Parkinson J."/>
            <person name="Shirley M."/>
            <person name="Wan K.L."/>
            <person name="Berriman M."/>
            <person name="Tomley F."/>
            <person name="Pain A."/>
        </authorList>
    </citation>
    <scope>NUCLEOTIDE SEQUENCE [LARGE SCALE GENOMIC DNA]</scope>
    <source>
        <strain evidence="12">Houghton</strain>
    </source>
</reference>
<dbReference type="EMBL" id="HG676008">
    <property type="protein sequence ID" value="CDJ43679.1"/>
    <property type="molecule type" value="Genomic_DNA"/>
</dbReference>
<evidence type="ECO:0000313" key="13">
    <source>
        <dbReference type="Proteomes" id="UP000030747"/>
    </source>
</evidence>
<keyword evidence="5" id="KW-0067">ATP-binding</keyword>
<keyword evidence="13" id="KW-1185">Reference proteome</keyword>
<keyword evidence="6" id="KW-0799">Topoisomerase</keyword>
<dbReference type="GO" id="GO:0003918">
    <property type="term" value="F:DNA topoisomerase type II (double strand cut, ATP-hydrolyzing) activity"/>
    <property type="evidence" value="ECO:0007669"/>
    <property type="project" value="UniProtKB-EC"/>
</dbReference>
<evidence type="ECO:0000313" key="12">
    <source>
        <dbReference type="EMBL" id="CDJ43679.1"/>
    </source>
</evidence>
<dbReference type="Proteomes" id="UP000030747">
    <property type="component" value="Unassembled WGS sequence"/>
</dbReference>
<dbReference type="InterPro" id="IPR003594">
    <property type="entry name" value="HATPase_dom"/>
</dbReference>
<dbReference type="GO" id="GO:0005524">
    <property type="term" value="F:ATP binding"/>
    <property type="evidence" value="ECO:0007669"/>
    <property type="project" value="UniProtKB-KW"/>
</dbReference>
<keyword evidence="7" id="KW-0238">DNA-binding</keyword>
<evidence type="ECO:0000256" key="1">
    <source>
        <dbReference type="ARBA" id="ARBA00000185"/>
    </source>
</evidence>
<dbReference type="PRINTS" id="PR00418">
    <property type="entry name" value="TPI2FAMILY"/>
</dbReference>
<evidence type="ECO:0000256" key="4">
    <source>
        <dbReference type="ARBA" id="ARBA00022741"/>
    </source>
</evidence>
<dbReference type="SMART" id="SM00433">
    <property type="entry name" value="TOP2c"/>
    <property type="match status" value="1"/>
</dbReference>
<comment type="catalytic activity">
    <reaction evidence="1">
        <text>ATP-dependent breakage, passage and rejoining of double-stranded DNA.</text>
        <dbReference type="EC" id="5.6.2.2"/>
    </reaction>
</comment>
<comment type="similarity">
    <text evidence="2">Belongs to the type II topoisomerase GyrB family.</text>
</comment>
<feature type="non-terminal residue" evidence="12">
    <location>
        <position position="417"/>
    </location>
</feature>
<evidence type="ECO:0000256" key="6">
    <source>
        <dbReference type="ARBA" id="ARBA00023029"/>
    </source>
</evidence>
<dbReference type="EC" id="5.6.2.2" evidence="3"/>
<accession>U6L500</accession>
<feature type="compositionally biased region" description="Low complexity" evidence="10">
    <location>
        <begin position="393"/>
        <end position="417"/>
    </location>
</feature>
<keyword evidence="8" id="KW-0413">Isomerase</keyword>
<evidence type="ECO:0000256" key="7">
    <source>
        <dbReference type="ARBA" id="ARBA00023125"/>
    </source>
</evidence>
<name>U6L500_EIMTE</name>
<dbReference type="Gene3D" id="3.30.565.10">
    <property type="entry name" value="Histidine kinase-like ATPase, C-terminal domain"/>
    <property type="match status" value="1"/>
</dbReference>
<evidence type="ECO:0000256" key="10">
    <source>
        <dbReference type="SAM" id="MobiDB-lite"/>
    </source>
</evidence>
<keyword evidence="4" id="KW-0547">Nucleotide-binding</keyword>
<feature type="coiled-coil region" evidence="9">
    <location>
        <begin position="275"/>
        <end position="309"/>
    </location>
</feature>
<dbReference type="VEuPathDB" id="ToxoDB:ETH2_0901800"/>